<dbReference type="RefSeq" id="WP_021092565.1">
    <property type="nucleotide sequence ID" value="NZ_ANNJ01000005.1"/>
</dbReference>
<dbReference type="AlphaFoldDB" id="U2FNS1"/>
<dbReference type="EMBL" id="ANNJ01000005">
    <property type="protein sequence ID" value="ERJ32070.1"/>
    <property type="molecule type" value="Genomic_DNA"/>
</dbReference>
<evidence type="ECO:0000313" key="1">
    <source>
        <dbReference type="EMBL" id="ERJ32070.1"/>
    </source>
</evidence>
<reference evidence="1 2" key="1">
    <citation type="journal article" date="2013" name="BMC Genomics">
        <title>Comparative genomics of Campylobacter concisus isolates reveals genetic diversity and provides insights into disease association.</title>
        <authorList>
            <person name="Deshpande N.P."/>
            <person name="Kaakoush N.O."/>
            <person name="Wilkins M.R."/>
            <person name="Mitchell H.M."/>
        </authorList>
    </citation>
    <scope>NUCLEOTIDE SEQUENCE [LARGE SCALE GENOMIC DNA]</scope>
    <source>
        <strain evidence="1 2">UNSW2</strain>
    </source>
</reference>
<dbReference type="PATRIC" id="fig|1242965.3.peg.720"/>
<evidence type="ECO:0000313" key="2">
    <source>
        <dbReference type="Proteomes" id="UP000016625"/>
    </source>
</evidence>
<comment type="caution">
    <text evidence="1">The sequence shown here is derived from an EMBL/GenBank/DDBJ whole genome shotgun (WGS) entry which is preliminary data.</text>
</comment>
<gene>
    <name evidence="1" type="ORF">UNSW2_388</name>
</gene>
<name>U2FNS1_9BACT</name>
<sequence>MALKRDLKGVTDDFLELVKSEVIGAFLCDKNCILECSTDLLIFLANGRLRYFLDEIKADRIKSRKVSEEDLSSIFAFCEFYHFDPYYGELAPLDLFLSELLCLVNYSISTARGLNKKRDDKTAQQLQKYYNNTKNLIETQYLKEKIKDVDKTRARLKMLYCFCFEFSSDEQLEQIETIEKIFNFKFQIKNGGIEHFTFQQILGKDLTKYDFEYVLRLFDVLKSTQWQLWSYQNPRDEYEAINRLLRGLNEFFELGIKELIDSNEFNIAVREGLNEYLKKSKKD</sequence>
<organism evidence="1 2">
    <name type="scientific">Campylobacter concisus UNSW2</name>
    <dbReference type="NCBI Taxonomy" id="1242965"/>
    <lineage>
        <taxon>Bacteria</taxon>
        <taxon>Pseudomonadati</taxon>
        <taxon>Campylobacterota</taxon>
        <taxon>Epsilonproteobacteria</taxon>
        <taxon>Campylobacterales</taxon>
        <taxon>Campylobacteraceae</taxon>
        <taxon>Campylobacter</taxon>
    </lineage>
</organism>
<protein>
    <submittedName>
        <fullName evidence="1">Uncharacterized protein</fullName>
    </submittedName>
</protein>
<proteinExistence type="predicted"/>
<dbReference type="Proteomes" id="UP000016625">
    <property type="component" value="Unassembled WGS sequence"/>
</dbReference>
<accession>U2FNS1</accession>